<dbReference type="AlphaFoldDB" id="A0AAV2GU30"/>
<sequence>MSSSLSSSTAVASLSSTVVVALVFSCRRCSSPSPSLFLGATAVSLSLLLYRRRSLSSTVIIASLSSPLPPPLSLSPQTLNTVDRHLSPSSSLAAVVSMDPSLSLSYIKRESLFACDNTSEGRTPFF</sequence>
<protein>
    <recommendedName>
        <fullName evidence="3">Secreted protein</fullName>
    </recommendedName>
</protein>
<evidence type="ECO:0000313" key="1">
    <source>
        <dbReference type="EMBL" id="CAL1413108.1"/>
    </source>
</evidence>
<evidence type="ECO:0000313" key="2">
    <source>
        <dbReference type="Proteomes" id="UP001497516"/>
    </source>
</evidence>
<dbReference type="EMBL" id="OZ034822">
    <property type="protein sequence ID" value="CAL1413108.1"/>
    <property type="molecule type" value="Genomic_DNA"/>
</dbReference>
<evidence type="ECO:0008006" key="3">
    <source>
        <dbReference type="Google" id="ProtNLM"/>
    </source>
</evidence>
<reference evidence="1 2" key="1">
    <citation type="submission" date="2024-04" db="EMBL/GenBank/DDBJ databases">
        <authorList>
            <person name="Fracassetti M."/>
        </authorList>
    </citation>
    <scope>NUCLEOTIDE SEQUENCE [LARGE SCALE GENOMIC DNA]</scope>
</reference>
<gene>
    <name evidence="1" type="ORF">LTRI10_LOCUS52360</name>
</gene>
<dbReference type="Proteomes" id="UP001497516">
    <property type="component" value="Chromosome 9"/>
</dbReference>
<accession>A0AAV2GU30</accession>
<keyword evidence="2" id="KW-1185">Reference proteome</keyword>
<proteinExistence type="predicted"/>
<organism evidence="1 2">
    <name type="scientific">Linum trigynum</name>
    <dbReference type="NCBI Taxonomy" id="586398"/>
    <lineage>
        <taxon>Eukaryota</taxon>
        <taxon>Viridiplantae</taxon>
        <taxon>Streptophyta</taxon>
        <taxon>Embryophyta</taxon>
        <taxon>Tracheophyta</taxon>
        <taxon>Spermatophyta</taxon>
        <taxon>Magnoliopsida</taxon>
        <taxon>eudicotyledons</taxon>
        <taxon>Gunneridae</taxon>
        <taxon>Pentapetalae</taxon>
        <taxon>rosids</taxon>
        <taxon>fabids</taxon>
        <taxon>Malpighiales</taxon>
        <taxon>Linaceae</taxon>
        <taxon>Linum</taxon>
    </lineage>
</organism>
<name>A0AAV2GU30_9ROSI</name>